<accession>A0A3P7Q5S9</accession>
<reference evidence="1 2" key="1">
    <citation type="submission" date="2018-11" db="EMBL/GenBank/DDBJ databases">
        <authorList>
            <consortium name="Pathogen Informatics"/>
        </authorList>
    </citation>
    <scope>NUCLEOTIDE SEQUENCE [LARGE SCALE GENOMIC DNA]</scope>
</reference>
<gene>
    <name evidence="1" type="ORF">CGOC_LOCUS10268</name>
</gene>
<dbReference type="AlphaFoldDB" id="A0A3P7Q5S9"/>
<dbReference type="OrthoDB" id="7854943at2759"/>
<dbReference type="Proteomes" id="UP000271889">
    <property type="component" value="Unassembled WGS sequence"/>
</dbReference>
<dbReference type="InterPro" id="IPR029055">
    <property type="entry name" value="Ntn_hydrolases_N"/>
</dbReference>
<sequence length="78" mass="8816">MLLNQVVEDEWRKKGDKLSRAEAEAVLRKTLELTIYHDCTADNDFELGVVDADDGVVLGKQETIIGDWSIAETNCQYE</sequence>
<evidence type="ECO:0000313" key="1">
    <source>
        <dbReference type="EMBL" id="VDN26009.1"/>
    </source>
</evidence>
<dbReference type="Gene3D" id="3.60.20.10">
    <property type="entry name" value="Glutamine Phosphoribosylpyrophosphate, subunit 1, domain 1"/>
    <property type="match status" value="1"/>
</dbReference>
<protein>
    <submittedName>
        <fullName evidence="1">Uncharacterized protein</fullName>
    </submittedName>
</protein>
<dbReference type="EMBL" id="UYRV01110433">
    <property type="protein sequence ID" value="VDN26009.1"/>
    <property type="molecule type" value="Genomic_DNA"/>
</dbReference>
<evidence type="ECO:0000313" key="2">
    <source>
        <dbReference type="Proteomes" id="UP000271889"/>
    </source>
</evidence>
<dbReference type="SUPFAM" id="SSF56235">
    <property type="entry name" value="N-terminal nucleophile aminohydrolases (Ntn hydrolases)"/>
    <property type="match status" value="1"/>
</dbReference>
<organism evidence="1 2">
    <name type="scientific">Cylicostephanus goldi</name>
    <name type="common">Nematode worm</name>
    <dbReference type="NCBI Taxonomy" id="71465"/>
    <lineage>
        <taxon>Eukaryota</taxon>
        <taxon>Metazoa</taxon>
        <taxon>Ecdysozoa</taxon>
        <taxon>Nematoda</taxon>
        <taxon>Chromadorea</taxon>
        <taxon>Rhabditida</taxon>
        <taxon>Rhabditina</taxon>
        <taxon>Rhabditomorpha</taxon>
        <taxon>Strongyloidea</taxon>
        <taxon>Strongylidae</taxon>
        <taxon>Cylicostephanus</taxon>
    </lineage>
</organism>
<name>A0A3P7Q5S9_CYLGO</name>
<proteinExistence type="predicted"/>
<keyword evidence="2" id="KW-1185">Reference proteome</keyword>